<dbReference type="InterPro" id="IPR046945">
    <property type="entry name" value="RHMD-like"/>
</dbReference>
<dbReference type="AlphaFoldDB" id="A0A816CSI8"/>
<dbReference type="InterPro" id="IPR013341">
    <property type="entry name" value="Mandelate_racemase_N_dom"/>
</dbReference>
<dbReference type="InterPro" id="IPR029017">
    <property type="entry name" value="Enolase-like_N"/>
</dbReference>
<dbReference type="GO" id="GO:0000287">
    <property type="term" value="F:magnesium ion binding"/>
    <property type="evidence" value="ECO:0007669"/>
    <property type="project" value="TreeGrafter"/>
</dbReference>
<dbReference type="Gene3D" id="3.20.20.120">
    <property type="entry name" value="Enolase-like C-terminal domain"/>
    <property type="match status" value="1"/>
</dbReference>
<keyword evidence="2" id="KW-0479">Metal-binding</keyword>
<evidence type="ECO:0000313" key="6">
    <source>
        <dbReference type="EMBL" id="CAF1404650.1"/>
    </source>
</evidence>
<dbReference type="EMBL" id="CAJNOH010005654">
    <property type="protein sequence ID" value="CAF1404650.1"/>
    <property type="molecule type" value="Genomic_DNA"/>
</dbReference>
<evidence type="ECO:0000313" key="8">
    <source>
        <dbReference type="Proteomes" id="UP000663870"/>
    </source>
</evidence>
<name>A0A816CSI8_9BILA</name>
<evidence type="ECO:0000256" key="1">
    <source>
        <dbReference type="ARBA" id="ARBA00001946"/>
    </source>
</evidence>
<evidence type="ECO:0000259" key="5">
    <source>
        <dbReference type="Pfam" id="PF13378"/>
    </source>
</evidence>
<feature type="domain" description="Mandelate racemase/muconate lactonizing enzyme N-terminal" evidence="4">
    <location>
        <begin position="96"/>
        <end position="186"/>
    </location>
</feature>
<dbReference type="GO" id="GO:0016052">
    <property type="term" value="P:carbohydrate catabolic process"/>
    <property type="evidence" value="ECO:0007669"/>
    <property type="project" value="TreeGrafter"/>
</dbReference>
<dbReference type="Pfam" id="PF13378">
    <property type="entry name" value="MR_MLE_C"/>
    <property type="match status" value="1"/>
</dbReference>
<dbReference type="FunFam" id="3.20.20.120:FF:000005">
    <property type="entry name" value="Putative L-rhamnonate dehydratase"/>
    <property type="match status" value="1"/>
</dbReference>
<dbReference type="InterPro" id="IPR036849">
    <property type="entry name" value="Enolase-like_C_sf"/>
</dbReference>
<dbReference type="Proteomes" id="UP000663870">
    <property type="component" value="Unassembled WGS sequence"/>
</dbReference>
<dbReference type="InterPro" id="IPR029065">
    <property type="entry name" value="Enolase_C-like"/>
</dbReference>
<evidence type="ECO:0000256" key="3">
    <source>
        <dbReference type="ARBA" id="ARBA00022842"/>
    </source>
</evidence>
<keyword evidence="3" id="KW-0460">Magnesium</keyword>
<evidence type="ECO:0008006" key="9">
    <source>
        <dbReference type="Google" id="ProtNLM"/>
    </source>
</evidence>
<dbReference type="SFLD" id="SFLDG00179">
    <property type="entry name" value="mandelate_racemase"/>
    <property type="match status" value="1"/>
</dbReference>
<protein>
    <recommendedName>
        <fullName evidence="9">L-rhamnonate dehydratase</fullName>
    </recommendedName>
</protein>
<dbReference type="SUPFAM" id="SSF51604">
    <property type="entry name" value="Enolase C-terminal domain-like"/>
    <property type="match status" value="1"/>
</dbReference>
<accession>A0A816CSI8</accession>
<dbReference type="GO" id="GO:0016836">
    <property type="term" value="F:hydro-lyase activity"/>
    <property type="evidence" value="ECO:0007669"/>
    <property type="project" value="TreeGrafter"/>
</dbReference>
<comment type="caution">
    <text evidence="7">The sequence shown here is derived from an EMBL/GenBank/DDBJ whole genome shotgun (WGS) entry which is preliminary data.</text>
</comment>
<dbReference type="SUPFAM" id="SSF54826">
    <property type="entry name" value="Enolase N-terminal domain-like"/>
    <property type="match status" value="1"/>
</dbReference>
<sequence>MSSDLVRLHLKISINFAILPDVEPDENAIKIKDVRSYVIKSEENEKLQGSSAYYHKQVEGHWIDGTDQWPIANPMSLYQKYKSRRNSWGIGALGSVIVEIELTNGINGVGISIGGQPACYLIEYHFRRFLIGEDPLNIEYIWDMMWRSSINYGRKGLTIQAISAIDLALWDCAGKLRNEPVYKLLGGKTKNSLPCYATCYNPLAAKNLGFKGAKFPLPYGPADGDHGLIKNIQRIKDIRFSVGNDFPLMIDCYMSLTVPYTLKLLELIQPYNIKWLEEALPPDQYNGYSQIKKENRTTCLLTCGEHEYTRWGFKLLLDNYCVDILQPDVTWAGGLTECRRIVALASAYDIPIVPHGSSIYSYHLQYAFPNLPMSEFLLLSPNGDSISPIFGQLFHDEPLPINGWITLDTYKSGFGVTLNKTNLFRPYFNQNRTK</sequence>
<dbReference type="NCBIfam" id="NF011968">
    <property type="entry name" value="PRK15440.1"/>
    <property type="match status" value="1"/>
</dbReference>
<evidence type="ECO:0000313" key="7">
    <source>
        <dbReference type="EMBL" id="CAF1625660.1"/>
    </source>
</evidence>
<dbReference type="Pfam" id="PF02746">
    <property type="entry name" value="MR_MLE_N"/>
    <property type="match status" value="1"/>
</dbReference>
<reference evidence="7" key="1">
    <citation type="submission" date="2021-02" db="EMBL/GenBank/DDBJ databases">
        <authorList>
            <person name="Nowell W R."/>
        </authorList>
    </citation>
    <scope>NUCLEOTIDE SEQUENCE</scope>
</reference>
<evidence type="ECO:0000259" key="4">
    <source>
        <dbReference type="Pfam" id="PF02746"/>
    </source>
</evidence>
<gene>
    <name evidence="7" type="ORF">JXQ802_LOCUS51147</name>
    <name evidence="6" type="ORF">PYM288_LOCUS34935</name>
</gene>
<dbReference type="PANTHER" id="PTHR13794:SF58">
    <property type="entry name" value="MITOCHONDRIAL ENOLASE SUPERFAMILY MEMBER 1"/>
    <property type="match status" value="1"/>
</dbReference>
<dbReference type="PANTHER" id="PTHR13794">
    <property type="entry name" value="ENOLASE SUPERFAMILY, MANDELATE RACEMASE"/>
    <property type="match status" value="1"/>
</dbReference>
<dbReference type="Gene3D" id="3.30.390.10">
    <property type="entry name" value="Enolase-like, N-terminal domain"/>
    <property type="match status" value="1"/>
</dbReference>
<dbReference type="EMBL" id="CAJNOL010007164">
    <property type="protein sequence ID" value="CAF1625660.1"/>
    <property type="molecule type" value="Genomic_DNA"/>
</dbReference>
<feature type="domain" description="Enolase C-terminal" evidence="5">
    <location>
        <begin position="209"/>
        <end position="420"/>
    </location>
</feature>
<proteinExistence type="predicted"/>
<comment type="cofactor">
    <cofactor evidence="1">
        <name>Mg(2+)</name>
        <dbReference type="ChEBI" id="CHEBI:18420"/>
    </cofactor>
</comment>
<organism evidence="7 8">
    <name type="scientific">Rotaria sordida</name>
    <dbReference type="NCBI Taxonomy" id="392033"/>
    <lineage>
        <taxon>Eukaryota</taxon>
        <taxon>Metazoa</taxon>
        <taxon>Spiralia</taxon>
        <taxon>Gnathifera</taxon>
        <taxon>Rotifera</taxon>
        <taxon>Eurotatoria</taxon>
        <taxon>Bdelloidea</taxon>
        <taxon>Philodinida</taxon>
        <taxon>Philodinidae</taxon>
        <taxon>Rotaria</taxon>
    </lineage>
</organism>
<dbReference type="Proteomes" id="UP000663854">
    <property type="component" value="Unassembled WGS sequence"/>
</dbReference>
<keyword evidence="8" id="KW-1185">Reference proteome</keyword>
<evidence type="ECO:0000256" key="2">
    <source>
        <dbReference type="ARBA" id="ARBA00022723"/>
    </source>
</evidence>
<dbReference type="SFLD" id="SFLDS00001">
    <property type="entry name" value="Enolase"/>
    <property type="match status" value="1"/>
</dbReference>